<proteinExistence type="predicted"/>
<keyword evidence="3" id="KW-1185">Reference proteome</keyword>
<evidence type="ECO:0000256" key="1">
    <source>
        <dbReference type="SAM" id="MobiDB-lite"/>
    </source>
</evidence>
<feature type="compositionally biased region" description="Low complexity" evidence="1">
    <location>
        <begin position="13"/>
        <end position="26"/>
    </location>
</feature>
<accession>A0A1V6YNJ0</accession>
<protein>
    <submittedName>
        <fullName evidence="2">Uncharacterized protein</fullName>
    </submittedName>
</protein>
<dbReference type="Proteomes" id="UP000191691">
    <property type="component" value="Unassembled WGS sequence"/>
</dbReference>
<gene>
    <name evidence="2" type="ORF">PENNAL_c0015G00819</name>
</gene>
<reference evidence="3" key="1">
    <citation type="journal article" date="2017" name="Nat. Microbiol.">
        <title>Global analysis of biosynthetic gene clusters reveals vast potential of secondary metabolite production in Penicillium species.</title>
        <authorList>
            <person name="Nielsen J.C."/>
            <person name="Grijseels S."/>
            <person name="Prigent S."/>
            <person name="Ji B."/>
            <person name="Dainat J."/>
            <person name="Nielsen K.F."/>
            <person name="Frisvad J.C."/>
            <person name="Workman M."/>
            <person name="Nielsen J."/>
        </authorList>
    </citation>
    <scope>NUCLEOTIDE SEQUENCE [LARGE SCALE GENOMIC DNA]</scope>
    <source>
        <strain evidence="3">IBT 13039</strain>
    </source>
</reference>
<evidence type="ECO:0000313" key="3">
    <source>
        <dbReference type="Proteomes" id="UP000191691"/>
    </source>
</evidence>
<comment type="caution">
    <text evidence="2">The sequence shown here is derived from an EMBL/GenBank/DDBJ whole genome shotgun (WGS) entry which is preliminary data.</text>
</comment>
<feature type="region of interest" description="Disordered" evidence="1">
    <location>
        <begin position="1"/>
        <end position="40"/>
    </location>
</feature>
<evidence type="ECO:0000313" key="2">
    <source>
        <dbReference type="EMBL" id="OQE89011.1"/>
    </source>
</evidence>
<feature type="region of interest" description="Disordered" evidence="1">
    <location>
        <begin position="63"/>
        <end position="100"/>
    </location>
</feature>
<dbReference type="AlphaFoldDB" id="A0A1V6YNJ0"/>
<feature type="compositionally biased region" description="Basic and acidic residues" evidence="1">
    <location>
        <begin position="65"/>
        <end position="76"/>
    </location>
</feature>
<sequence>MAPATAPESPRQRSVSAASRLSSSLLNPQHQDAKDNSSLYDMRPELFAPVTVSIDVQEKQFYSKISKDKQQDEEPLRGSSNGRDSRLLCNPTIKPDMRWL</sequence>
<dbReference type="EMBL" id="MOOB01000015">
    <property type="protein sequence ID" value="OQE89011.1"/>
    <property type="molecule type" value="Genomic_DNA"/>
</dbReference>
<organism evidence="2 3">
    <name type="scientific">Penicillium nalgiovense</name>
    <dbReference type="NCBI Taxonomy" id="60175"/>
    <lineage>
        <taxon>Eukaryota</taxon>
        <taxon>Fungi</taxon>
        <taxon>Dikarya</taxon>
        <taxon>Ascomycota</taxon>
        <taxon>Pezizomycotina</taxon>
        <taxon>Eurotiomycetes</taxon>
        <taxon>Eurotiomycetidae</taxon>
        <taxon>Eurotiales</taxon>
        <taxon>Aspergillaceae</taxon>
        <taxon>Penicillium</taxon>
    </lineage>
</organism>
<name>A0A1V6YNJ0_PENNA</name>